<keyword evidence="2 6" id="KW-0238">DNA-binding</keyword>
<dbReference type="PROSITE" id="PS51077">
    <property type="entry name" value="HTH_ICLR"/>
    <property type="match status" value="1"/>
</dbReference>
<dbReference type="Gene3D" id="3.30.450.40">
    <property type="match status" value="1"/>
</dbReference>
<dbReference type="Pfam" id="PF09339">
    <property type="entry name" value="HTH_IclR"/>
    <property type="match status" value="1"/>
</dbReference>
<dbReference type="PANTHER" id="PTHR30136:SF23">
    <property type="entry name" value="DNA-BINDING TRANSCRIPTIONAL ACTIVATOR MHPR"/>
    <property type="match status" value="1"/>
</dbReference>
<dbReference type="Proteomes" id="UP001596037">
    <property type="component" value="Unassembled WGS sequence"/>
</dbReference>
<dbReference type="GO" id="GO:0003677">
    <property type="term" value="F:DNA binding"/>
    <property type="evidence" value="ECO:0007669"/>
    <property type="project" value="UniProtKB-KW"/>
</dbReference>
<accession>A0ABW0NGW6</accession>
<keyword evidence="7" id="KW-1185">Reference proteome</keyword>
<dbReference type="InterPro" id="IPR005471">
    <property type="entry name" value="Tscrpt_reg_IclR_N"/>
</dbReference>
<dbReference type="Gene3D" id="1.10.10.10">
    <property type="entry name" value="Winged helix-like DNA-binding domain superfamily/Winged helix DNA-binding domain"/>
    <property type="match status" value="1"/>
</dbReference>
<feature type="domain" description="IclR-ED" evidence="5">
    <location>
        <begin position="69"/>
        <end position="254"/>
    </location>
</feature>
<evidence type="ECO:0000256" key="2">
    <source>
        <dbReference type="ARBA" id="ARBA00023125"/>
    </source>
</evidence>
<dbReference type="SMART" id="SM00346">
    <property type="entry name" value="HTH_ICLR"/>
    <property type="match status" value="1"/>
</dbReference>
<dbReference type="SUPFAM" id="SSF55781">
    <property type="entry name" value="GAF domain-like"/>
    <property type="match status" value="1"/>
</dbReference>
<keyword evidence="1" id="KW-0805">Transcription regulation</keyword>
<dbReference type="RefSeq" id="WP_376851483.1">
    <property type="nucleotide sequence ID" value="NZ_JBHSMF010000009.1"/>
</dbReference>
<dbReference type="InterPro" id="IPR036390">
    <property type="entry name" value="WH_DNA-bd_sf"/>
</dbReference>
<evidence type="ECO:0000259" key="5">
    <source>
        <dbReference type="PROSITE" id="PS51078"/>
    </source>
</evidence>
<dbReference type="InterPro" id="IPR029016">
    <property type="entry name" value="GAF-like_dom_sf"/>
</dbReference>
<dbReference type="Pfam" id="PF01614">
    <property type="entry name" value="IclR_C"/>
    <property type="match status" value="1"/>
</dbReference>
<dbReference type="NCBIfam" id="NF007342">
    <property type="entry name" value="PRK09834.1-4"/>
    <property type="match status" value="1"/>
</dbReference>
<dbReference type="PROSITE" id="PS51078">
    <property type="entry name" value="ICLR_ED"/>
    <property type="match status" value="1"/>
</dbReference>
<dbReference type="InterPro" id="IPR014757">
    <property type="entry name" value="Tscrpt_reg_IclR_C"/>
</dbReference>
<evidence type="ECO:0000256" key="1">
    <source>
        <dbReference type="ARBA" id="ARBA00023015"/>
    </source>
</evidence>
<organism evidence="6 7">
    <name type="scientific">Caenimonas terrae</name>
    <dbReference type="NCBI Taxonomy" id="696074"/>
    <lineage>
        <taxon>Bacteria</taxon>
        <taxon>Pseudomonadati</taxon>
        <taxon>Pseudomonadota</taxon>
        <taxon>Betaproteobacteria</taxon>
        <taxon>Burkholderiales</taxon>
        <taxon>Comamonadaceae</taxon>
        <taxon>Caenimonas</taxon>
    </lineage>
</organism>
<evidence type="ECO:0000256" key="3">
    <source>
        <dbReference type="ARBA" id="ARBA00023163"/>
    </source>
</evidence>
<proteinExistence type="predicted"/>
<gene>
    <name evidence="6" type="ORF">ACFPOE_17120</name>
</gene>
<dbReference type="SUPFAM" id="SSF46785">
    <property type="entry name" value="Winged helix' DNA-binding domain"/>
    <property type="match status" value="1"/>
</dbReference>
<dbReference type="PANTHER" id="PTHR30136">
    <property type="entry name" value="HELIX-TURN-HELIX TRANSCRIPTIONAL REGULATOR, ICLR FAMILY"/>
    <property type="match status" value="1"/>
</dbReference>
<comment type="caution">
    <text evidence="6">The sequence shown here is derived from an EMBL/GenBank/DDBJ whole genome shotgun (WGS) entry which is preliminary data.</text>
</comment>
<reference evidence="7" key="1">
    <citation type="journal article" date="2019" name="Int. J. Syst. Evol. Microbiol.">
        <title>The Global Catalogue of Microorganisms (GCM) 10K type strain sequencing project: providing services to taxonomists for standard genome sequencing and annotation.</title>
        <authorList>
            <consortium name="The Broad Institute Genomics Platform"/>
            <consortium name="The Broad Institute Genome Sequencing Center for Infectious Disease"/>
            <person name="Wu L."/>
            <person name="Ma J."/>
        </authorList>
    </citation>
    <scope>NUCLEOTIDE SEQUENCE [LARGE SCALE GENOMIC DNA]</scope>
    <source>
        <strain evidence="7">CCUG 57401</strain>
    </source>
</reference>
<evidence type="ECO:0000259" key="4">
    <source>
        <dbReference type="PROSITE" id="PS51077"/>
    </source>
</evidence>
<name>A0ABW0NGW6_9BURK</name>
<evidence type="ECO:0000313" key="7">
    <source>
        <dbReference type="Proteomes" id="UP001596037"/>
    </source>
</evidence>
<evidence type="ECO:0000313" key="6">
    <source>
        <dbReference type="EMBL" id="MFC5499270.1"/>
    </source>
</evidence>
<dbReference type="InterPro" id="IPR050707">
    <property type="entry name" value="HTH_MetabolicPath_Reg"/>
</dbReference>
<dbReference type="InterPro" id="IPR036388">
    <property type="entry name" value="WH-like_DNA-bd_sf"/>
</dbReference>
<protein>
    <submittedName>
        <fullName evidence="6">DNA-binding transcriptional regulator</fullName>
    </submittedName>
</protein>
<sequence length="258" mass="28032">MSSSPPVRSVVRALELLQALNRQAVSTLDMLFEQTRIPKPTIVRMLQTFEGHGIVKHAPQHGAYYLTSGVRSLSCGYHSEPMIVEAAAPLMDALTLRVKWPAAIAVLDHHAMVVRYSTIPLSPLALKHSTIDVRLSLVSRATGRAYLAFCSPEQQDTLLAALAQSNAPEDEGARDPMEFRRVLAEVREAGCALRKPQVMPASNTLAVPVFDSHGVTASLGLTFFSSTLKPQQAVERYLAELQGVAAEIGGRLRELQAA</sequence>
<feature type="domain" description="HTH iclR-type" evidence="4">
    <location>
        <begin position="7"/>
        <end position="68"/>
    </location>
</feature>
<keyword evidence="3" id="KW-0804">Transcription</keyword>
<dbReference type="EMBL" id="JBHSMF010000009">
    <property type="protein sequence ID" value="MFC5499270.1"/>
    <property type="molecule type" value="Genomic_DNA"/>
</dbReference>